<comment type="caution">
    <text evidence="9">The sequence shown here is derived from an EMBL/GenBank/DDBJ whole genome shotgun (WGS) entry which is preliminary data.</text>
</comment>
<keyword evidence="3" id="KW-0547">Nucleotide-binding</keyword>
<feature type="compositionally biased region" description="Polar residues" evidence="6">
    <location>
        <begin position="832"/>
        <end position="842"/>
    </location>
</feature>
<dbReference type="Gene3D" id="1.10.510.10">
    <property type="entry name" value="Transferase(Phosphotransferase) domain 1"/>
    <property type="match status" value="1"/>
</dbReference>
<dbReference type="Pfam" id="PF00069">
    <property type="entry name" value="Pkinase"/>
    <property type="match status" value="1"/>
</dbReference>
<evidence type="ECO:0000256" key="1">
    <source>
        <dbReference type="ARBA" id="ARBA00022527"/>
    </source>
</evidence>
<name>A0A835SSB3_9CHLO</name>
<feature type="region of interest" description="Disordered" evidence="6">
    <location>
        <begin position="945"/>
        <end position="966"/>
    </location>
</feature>
<gene>
    <name evidence="9" type="ORF">HYH02_013017</name>
</gene>
<keyword evidence="10" id="KW-1185">Reference proteome</keyword>
<feature type="compositionally biased region" description="Polar residues" evidence="6">
    <location>
        <begin position="640"/>
        <end position="661"/>
    </location>
</feature>
<dbReference type="InterPro" id="IPR000719">
    <property type="entry name" value="Prot_kinase_dom"/>
</dbReference>
<keyword evidence="7" id="KW-0812">Transmembrane</keyword>
<dbReference type="EMBL" id="JAEHOD010000068">
    <property type="protein sequence ID" value="KAG2432294.1"/>
    <property type="molecule type" value="Genomic_DNA"/>
</dbReference>
<feature type="compositionally biased region" description="Low complexity" evidence="6">
    <location>
        <begin position="490"/>
        <end position="503"/>
    </location>
</feature>
<feature type="region of interest" description="Disordered" evidence="6">
    <location>
        <begin position="1"/>
        <end position="44"/>
    </location>
</feature>
<dbReference type="SUPFAM" id="SSF56112">
    <property type="entry name" value="Protein kinase-like (PK-like)"/>
    <property type="match status" value="1"/>
</dbReference>
<evidence type="ECO:0000256" key="5">
    <source>
        <dbReference type="ARBA" id="ARBA00022840"/>
    </source>
</evidence>
<dbReference type="PANTHER" id="PTHR24353:SF147">
    <property type="entry name" value="CGMP-DEPENDENT SERINE_THREONIN PROTEIN KINASE-RELATED"/>
    <property type="match status" value="1"/>
</dbReference>
<feature type="compositionally biased region" description="Polar residues" evidence="6">
    <location>
        <begin position="677"/>
        <end position="696"/>
    </location>
</feature>
<evidence type="ECO:0000256" key="4">
    <source>
        <dbReference type="ARBA" id="ARBA00022777"/>
    </source>
</evidence>
<dbReference type="PANTHER" id="PTHR24353">
    <property type="entry name" value="CYCLIC NUCLEOTIDE-DEPENDENT PROTEIN KINASE"/>
    <property type="match status" value="1"/>
</dbReference>
<sequence>MRSVADPGFNTEDQIGFEPAGDALLTGRSSCPDTSPPSVCASTPEPYRRLRVSERASSPACVSPIASARLPELQPSQSALSPVSSLVRAGSGGAAGGPPLRTSGADTPVGASPRQAIACSSPGAELVVAVKRIDYAGNSRQQEGGGSRPRGPSKVRLSRMQAIEMLQLSRCKDCPFIVRLFGCVEDPRTSTPAPSDVPVSADCTMANAGRRQRRLSSPADAPPAPSSSSATSCRIVMEWAEGGDLGSFVQGLAARRGPCSDPARERLLMSEPSARYYLACLLEALGYLHGRNLLHRDVKPSNLLLTSDGRAKLGDLGMTCHMDKGGLAAGRAGTPNFMAPEVWAFGTSSKFSKGYGVTADLWSAGIVLHELLTGHLPESHPDEYLRPNWRFKPYYCGALFSPELRDLLGRLLAFKPRRRPQSCEEVRAHPWFAGFDWQGLRDGTLPAPYVPAAHRPQSAAMLALSGRLRQSWPSRAPSGGSGSAAGMMGGMPPVLEECGPPATSGGGAASGPGPSSSKGGGAGTSTSVGGSGPGYNSAAVLQPMQLSNMRSGQQAVGIGRYAASSLRGQSVSRASSGALCDEASAPLSPVPQHSWAPSWIRNFTSRAGAVAASFPGTAETPGPEDPLLCGGSSYDPGASPANSQLPSLSDRSLGSMTSSPGPCSARDARPAEVQPGATRTQLTPSRSRVSLSNGGVATFRSSHGNAASVALSGGALPPRYRPAPASVPQPLSCHTSESACATGRTASVAGSSVVGGSSSIECTGKGLWGSGGLPATQGTLQQHRAASVSTAGQGQGDRAVSISTTLHNAVAGFLLGCTPMSPATQRHRGSAAASTPNQSTLRESTDTYGGEAEIDAIRRASVTCASASTTPWYGLAKDPGAPRELRDSKGWCSKRGPMAAMDALLALPAQLQDAALVAAAAMGLAGRRPRIAPAPFRDIGSSAPASPGGLACGSSNHASNDSRAGGEAAAQDCGATVVVTLGADAGATPVADLLKRLSTDQTGSGVVVITRTSPSISSSSAAASPAKPMAAKQPAAAATSCSTGSAFAIASVEVAVAAAISESAGAVTPGPRSLHRPTSSFAFDPAATGTCSPPRQHQLALVSPTAPAPSPMGTASSGHSRMRSFSFDVAPLSLNGNSGSPGVLAGGPTMHSAEEGGAGGHHPVRHRPMGAIEEGEPSPASSSSPLMASPAVVQAQEAAQQCGELRRRTPGGALHRRPPWAAEGGAAAAAGTRGSPQWLQAAGLAVPVYALLVTLMLAACLVRGVAY</sequence>
<feature type="region of interest" description="Disordered" evidence="6">
    <location>
        <begin position="1209"/>
        <end position="1228"/>
    </location>
</feature>
<keyword evidence="1" id="KW-0723">Serine/threonine-protein kinase</keyword>
<dbReference type="SMART" id="SM00220">
    <property type="entry name" value="S_TKc"/>
    <property type="match status" value="1"/>
</dbReference>
<keyword evidence="5" id="KW-0067">ATP-binding</keyword>
<dbReference type="PROSITE" id="PS50011">
    <property type="entry name" value="PROTEIN_KINASE_DOM"/>
    <property type="match status" value="1"/>
</dbReference>
<evidence type="ECO:0000313" key="9">
    <source>
        <dbReference type="EMBL" id="KAG2432294.1"/>
    </source>
</evidence>
<dbReference type="InterPro" id="IPR008271">
    <property type="entry name" value="Ser/Thr_kinase_AS"/>
</dbReference>
<keyword evidence="2" id="KW-0808">Transferase</keyword>
<keyword evidence="4" id="KW-0418">Kinase</keyword>
<feature type="compositionally biased region" description="Gly residues" evidence="6">
    <location>
        <begin position="518"/>
        <end position="533"/>
    </location>
</feature>
<dbReference type="InterPro" id="IPR011009">
    <property type="entry name" value="Kinase-like_dom_sf"/>
</dbReference>
<feature type="region of interest" description="Disordered" evidence="6">
    <location>
        <begin position="1065"/>
        <end position="1120"/>
    </location>
</feature>
<feature type="region of interest" description="Disordered" evidence="6">
    <location>
        <begin position="89"/>
        <end position="116"/>
    </location>
</feature>
<feature type="region of interest" description="Disordered" evidence="6">
    <location>
        <begin position="1138"/>
        <end position="1162"/>
    </location>
</feature>
<protein>
    <recommendedName>
        <fullName evidence="8">Protein kinase domain-containing protein</fullName>
    </recommendedName>
</protein>
<feature type="compositionally biased region" description="Gly residues" evidence="6">
    <location>
        <begin position="479"/>
        <end position="489"/>
    </location>
</feature>
<feature type="region of interest" description="Disordered" evidence="6">
    <location>
        <begin position="824"/>
        <end position="848"/>
    </location>
</feature>
<feature type="region of interest" description="Disordered" evidence="6">
    <location>
        <begin position="614"/>
        <end position="696"/>
    </location>
</feature>
<evidence type="ECO:0000256" key="2">
    <source>
        <dbReference type="ARBA" id="ARBA00022679"/>
    </source>
</evidence>
<dbReference type="OrthoDB" id="4062651at2759"/>
<evidence type="ECO:0000256" key="6">
    <source>
        <dbReference type="SAM" id="MobiDB-lite"/>
    </source>
</evidence>
<evidence type="ECO:0000256" key="7">
    <source>
        <dbReference type="SAM" id="Phobius"/>
    </source>
</evidence>
<proteinExistence type="predicted"/>
<dbReference type="GO" id="GO:0004674">
    <property type="term" value="F:protein serine/threonine kinase activity"/>
    <property type="evidence" value="ECO:0007669"/>
    <property type="project" value="UniProtKB-KW"/>
</dbReference>
<dbReference type="GO" id="GO:0005524">
    <property type="term" value="F:ATP binding"/>
    <property type="evidence" value="ECO:0007669"/>
    <property type="project" value="UniProtKB-KW"/>
</dbReference>
<feature type="region of interest" description="Disordered" evidence="6">
    <location>
        <begin position="208"/>
        <end position="230"/>
    </location>
</feature>
<keyword evidence="7" id="KW-0472">Membrane</keyword>
<dbReference type="AlphaFoldDB" id="A0A835SSB3"/>
<keyword evidence="7" id="KW-1133">Transmembrane helix</keyword>
<dbReference type="PROSITE" id="PS00108">
    <property type="entry name" value="PROTEIN_KINASE_ST"/>
    <property type="match status" value="1"/>
</dbReference>
<feature type="transmembrane region" description="Helical" evidence="7">
    <location>
        <begin position="1238"/>
        <end position="1262"/>
    </location>
</feature>
<feature type="compositionally biased region" description="Polar residues" evidence="6">
    <location>
        <begin position="953"/>
        <end position="962"/>
    </location>
</feature>
<reference evidence="9" key="1">
    <citation type="journal article" date="2020" name="bioRxiv">
        <title>Comparative genomics of Chlamydomonas.</title>
        <authorList>
            <person name="Craig R.J."/>
            <person name="Hasan A.R."/>
            <person name="Ness R.W."/>
            <person name="Keightley P.D."/>
        </authorList>
    </citation>
    <scope>NUCLEOTIDE SEQUENCE</scope>
    <source>
        <strain evidence="9">CCAP 11/173</strain>
    </source>
</reference>
<organism evidence="9 10">
    <name type="scientific">Chlamydomonas schloesseri</name>
    <dbReference type="NCBI Taxonomy" id="2026947"/>
    <lineage>
        <taxon>Eukaryota</taxon>
        <taxon>Viridiplantae</taxon>
        <taxon>Chlorophyta</taxon>
        <taxon>core chlorophytes</taxon>
        <taxon>Chlorophyceae</taxon>
        <taxon>CS clade</taxon>
        <taxon>Chlamydomonadales</taxon>
        <taxon>Chlamydomonadaceae</taxon>
        <taxon>Chlamydomonas</taxon>
    </lineage>
</organism>
<feature type="domain" description="Protein kinase" evidence="8">
    <location>
        <begin position="83"/>
        <end position="432"/>
    </location>
</feature>
<accession>A0A835SSB3</accession>
<evidence type="ECO:0000256" key="3">
    <source>
        <dbReference type="ARBA" id="ARBA00022741"/>
    </source>
</evidence>
<feature type="region of interest" description="Disordered" evidence="6">
    <location>
        <begin position="471"/>
        <end position="536"/>
    </location>
</feature>
<evidence type="ECO:0000259" key="8">
    <source>
        <dbReference type="PROSITE" id="PS50011"/>
    </source>
</evidence>
<evidence type="ECO:0000313" key="10">
    <source>
        <dbReference type="Proteomes" id="UP000613740"/>
    </source>
</evidence>
<dbReference type="Proteomes" id="UP000613740">
    <property type="component" value="Unassembled WGS sequence"/>
</dbReference>
<feature type="compositionally biased region" description="Polar residues" evidence="6">
    <location>
        <begin position="27"/>
        <end position="41"/>
    </location>
</feature>